<evidence type="ECO:0000256" key="1">
    <source>
        <dbReference type="ARBA" id="ARBA00023237"/>
    </source>
</evidence>
<keyword evidence="5" id="KW-1185">Reference proteome</keyword>
<protein>
    <recommendedName>
        <fullName evidence="2">LPS-assembly protein LptD</fullName>
    </recommendedName>
</protein>
<comment type="subunit">
    <text evidence="2">Component of the lipopolysaccharide transport and assembly complex. Interacts with LptE and LptA.</text>
</comment>
<dbReference type="PANTHER" id="PTHR30189">
    <property type="entry name" value="LPS-ASSEMBLY PROTEIN"/>
    <property type="match status" value="1"/>
</dbReference>
<comment type="similarity">
    <text evidence="2">Belongs to the LptD family.</text>
</comment>
<dbReference type="GO" id="GO:1990351">
    <property type="term" value="C:transporter complex"/>
    <property type="evidence" value="ECO:0007669"/>
    <property type="project" value="TreeGrafter"/>
</dbReference>
<organism evidence="4 5">
    <name type="scientific">Alkalispirillum mobile</name>
    <dbReference type="NCBI Taxonomy" id="85925"/>
    <lineage>
        <taxon>Bacteria</taxon>
        <taxon>Pseudomonadati</taxon>
        <taxon>Pseudomonadota</taxon>
        <taxon>Gammaproteobacteria</taxon>
        <taxon>Chromatiales</taxon>
        <taxon>Ectothiorhodospiraceae</taxon>
        <taxon>Alkalispirillum</taxon>
    </lineage>
</organism>
<sequence precursor="true">MPVKRLVPTTIILALFGGAAAQAQGPSAAEREDYFAERQRMLCGPPLVRPLDDVDIALRQAPETPATVDADAVYYDGRAGRYRFRGDVFMQRLDQTLRSEEVRYDQESGRVDLDFPFEYEEAGLALTGKSGWMLLREDRGEVVDGQFMLDERNIRGEAELIRLQDAQRSSYERVGYTTCRPGNEDWWLQARDLELDREEGLGTARHAWFTFLNVPMFYTPWITFPIDDRRRTGLLAPSFSTSDRDGTDITVPFYWNIAPNYDATLVPRWIERRGTMLGSEFRYLRETFSGEVYGEYLPDDDQFGDDRWLFGWDHDGRLPLGWRYDADINRASDDDYLRDFGSGLLETSSSHLESRGRLRNSWNEWAVEAEVQHWQTLGEDLRNPYRREPRLSAEYQTPFRMGRPLYQLDTEYTRFALPQDDPGRPEGERMDIAPRVEWSFRQPWGYVTPAASLRHTQYSLDEPVTDAADTSPSRTVPTFSLDSGVYFDRPFELGDRQLMQTLEPRVFYLYTPERNQDDLPDFDTSRRDVSFDGLFSEDRFAGADRVGDADQVTLALTTRFIDLAEGREYLRASLGQIHYRRDREVTLSPGQVLEEDRRGRSDYVADLRSELPGGVLAQGEYRYNPYDNRSEQGAFRLGWNPRPDLVVGAGYRMRYGSNERDLEQTDLAAVIPMGPRFSLIGRWLYSLADENSLETVGGLEYRTCCWRVQALGRRSFEGSGAEPDTSVMLQFEFTGLGQVDAGSTDFLQDSIYGYEGERF</sequence>
<dbReference type="Proteomes" id="UP000275461">
    <property type="component" value="Unassembled WGS sequence"/>
</dbReference>
<dbReference type="EMBL" id="RCDA01000001">
    <property type="protein sequence ID" value="RLK51552.1"/>
    <property type="molecule type" value="Genomic_DNA"/>
</dbReference>
<dbReference type="InterPro" id="IPR020889">
    <property type="entry name" value="LipoPS_assembly_LptD"/>
</dbReference>
<gene>
    <name evidence="2" type="primary">lptD</name>
    <name evidence="4" type="ORF">DFR31_1495</name>
</gene>
<feature type="chain" id="PRO_5019874213" description="LPS-assembly protein LptD" evidence="2">
    <location>
        <begin position="24"/>
        <end position="759"/>
    </location>
</feature>
<dbReference type="GO" id="GO:0043165">
    <property type="term" value="P:Gram-negative-bacterium-type cell outer membrane assembly"/>
    <property type="evidence" value="ECO:0007669"/>
    <property type="project" value="UniProtKB-UniRule"/>
</dbReference>
<proteinExistence type="inferred from homology"/>
<feature type="signal peptide" evidence="2">
    <location>
        <begin position="1"/>
        <end position="23"/>
    </location>
</feature>
<dbReference type="PANTHER" id="PTHR30189:SF1">
    <property type="entry name" value="LPS-ASSEMBLY PROTEIN LPTD"/>
    <property type="match status" value="1"/>
</dbReference>
<reference evidence="4 5" key="1">
    <citation type="submission" date="2018-10" db="EMBL/GenBank/DDBJ databases">
        <title>Genomic Encyclopedia of Type Strains, Phase IV (KMG-IV): sequencing the most valuable type-strain genomes for metagenomic binning, comparative biology and taxonomic classification.</title>
        <authorList>
            <person name="Goeker M."/>
        </authorList>
    </citation>
    <scope>NUCLEOTIDE SEQUENCE [LARGE SCALE GENOMIC DNA]</scope>
    <source>
        <strain evidence="4 5">DSM 12769</strain>
    </source>
</reference>
<accession>A0A498C730</accession>
<dbReference type="AlphaFoldDB" id="A0A498C730"/>
<feature type="domain" description="LptD C-terminal" evidence="3">
    <location>
        <begin position="306"/>
        <end position="676"/>
    </location>
</feature>
<dbReference type="InterPro" id="IPR050218">
    <property type="entry name" value="LptD"/>
</dbReference>
<comment type="caution">
    <text evidence="4">The sequence shown here is derived from an EMBL/GenBank/DDBJ whole genome shotgun (WGS) entry which is preliminary data.</text>
</comment>
<dbReference type="Pfam" id="PF04453">
    <property type="entry name" value="LptD"/>
    <property type="match status" value="1"/>
</dbReference>
<comment type="function">
    <text evidence="2">Together with LptE, is involved in the assembly of lipopolysaccharide (LPS) at the surface of the outer membrane.</text>
</comment>
<comment type="subcellular location">
    <subcellularLocation>
        <location evidence="2">Cell outer membrane</location>
    </subcellularLocation>
</comment>
<dbReference type="GO" id="GO:0009279">
    <property type="term" value="C:cell outer membrane"/>
    <property type="evidence" value="ECO:0007669"/>
    <property type="project" value="UniProtKB-SubCell"/>
</dbReference>
<evidence type="ECO:0000256" key="2">
    <source>
        <dbReference type="HAMAP-Rule" id="MF_01411"/>
    </source>
</evidence>
<dbReference type="GO" id="GO:0015920">
    <property type="term" value="P:lipopolysaccharide transport"/>
    <property type="evidence" value="ECO:0007669"/>
    <property type="project" value="InterPro"/>
</dbReference>
<keyword evidence="2" id="KW-0472">Membrane</keyword>
<comment type="caution">
    <text evidence="2">Lacks conserved residue(s) required for the propagation of feature annotation.</text>
</comment>
<dbReference type="HAMAP" id="MF_01411">
    <property type="entry name" value="LPS_assembly_LptD"/>
    <property type="match status" value="1"/>
</dbReference>
<name>A0A498C730_9GAMM</name>
<evidence type="ECO:0000259" key="3">
    <source>
        <dbReference type="Pfam" id="PF04453"/>
    </source>
</evidence>
<keyword evidence="1 2" id="KW-0998">Cell outer membrane</keyword>
<dbReference type="InterPro" id="IPR007543">
    <property type="entry name" value="LptD_C"/>
</dbReference>
<evidence type="ECO:0000313" key="5">
    <source>
        <dbReference type="Proteomes" id="UP000275461"/>
    </source>
</evidence>
<keyword evidence="2" id="KW-0732">Signal</keyword>
<evidence type="ECO:0000313" key="4">
    <source>
        <dbReference type="EMBL" id="RLK51552.1"/>
    </source>
</evidence>